<reference evidence="2" key="1">
    <citation type="submission" date="2019-03" db="EMBL/GenBank/DDBJ databases">
        <title>Single cell metagenomics reveals metabolic interactions within the superorganism composed of flagellate Streblomastix strix and complex community of Bacteroidetes bacteria on its surface.</title>
        <authorList>
            <person name="Treitli S.C."/>
            <person name="Kolisko M."/>
            <person name="Husnik F."/>
            <person name="Keeling P."/>
            <person name="Hampl V."/>
        </authorList>
    </citation>
    <scope>NUCLEOTIDE SEQUENCE</scope>
    <source>
        <strain evidence="2">STM</strain>
    </source>
</reference>
<accession>A0A5J4QYX5</accession>
<proteinExistence type="predicted"/>
<dbReference type="PANTHER" id="PTHR34585">
    <property type="match status" value="1"/>
</dbReference>
<evidence type="ECO:0000313" key="2">
    <source>
        <dbReference type="EMBL" id="KAA6326579.1"/>
    </source>
</evidence>
<dbReference type="SUPFAM" id="SSF46955">
    <property type="entry name" value="Putative DNA-binding domain"/>
    <property type="match status" value="1"/>
</dbReference>
<protein>
    <recommendedName>
        <fullName evidence="1">Helix-turn-helix domain-containing protein</fullName>
    </recommendedName>
</protein>
<dbReference type="AlphaFoldDB" id="A0A5J4QYX5"/>
<dbReference type="InterPro" id="IPR009061">
    <property type="entry name" value="DNA-bd_dom_put_sf"/>
</dbReference>
<feature type="domain" description="Helix-turn-helix" evidence="1">
    <location>
        <begin position="43"/>
        <end position="90"/>
    </location>
</feature>
<sequence>MGNNLLNKADENVIIFFNLLERIEKGLEKFGKDHRLVFNGEIYLTDKDLSKRLRISRRTLQEYRTVGKIPYYMVCGKVLYKESEIEKILSNGYKKTVENDDLV</sequence>
<dbReference type="PANTHER" id="PTHR34585:SF22">
    <property type="entry name" value="HELIX-TURN-HELIX DOMAIN-CONTAINING PROTEIN"/>
    <property type="match status" value="1"/>
</dbReference>
<comment type="caution">
    <text evidence="2">The sequence shown here is derived from an EMBL/GenBank/DDBJ whole genome shotgun (WGS) entry which is preliminary data.</text>
</comment>
<dbReference type="InterPro" id="IPR041657">
    <property type="entry name" value="HTH_17"/>
</dbReference>
<organism evidence="2">
    <name type="scientific">termite gut metagenome</name>
    <dbReference type="NCBI Taxonomy" id="433724"/>
    <lineage>
        <taxon>unclassified sequences</taxon>
        <taxon>metagenomes</taxon>
        <taxon>organismal metagenomes</taxon>
    </lineage>
</organism>
<dbReference type="Pfam" id="PF12728">
    <property type="entry name" value="HTH_17"/>
    <property type="match status" value="1"/>
</dbReference>
<gene>
    <name evidence="2" type="ORF">EZS27_024329</name>
</gene>
<evidence type="ECO:0000259" key="1">
    <source>
        <dbReference type="Pfam" id="PF12728"/>
    </source>
</evidence>
<name>A0A5J4QYX5_9ZZZZ</name>
<dbReference type="EMBL" id="SNRY01002141">
    <property type="protein sequence ID" value="KAA6326579.1"/>
    <property type="molecule type" value="Genomic_DNA"/>
</dbReference>